<keyword evidence="9" id="KW-0472">Membrane</keyword>
<keyword evidence="10" id="KW-0732">Signal</keyword>
<evidence type="ECO:0000256" key="1">
    <source>
        <dbReference type="ARBA" id="ARBA00000900"/>
    </source>
</evidence>
<comment type="similarity">
    <text evidence="7">Belongs to the RING-type zinc finger family. ATL subfamily.</text>
</comment>
<sequence>MCRTGTKTTKAMTNLVECHAPSSLHVIPLLLLLILFITPLTMAEQQGYPLPKVKGDETIPIVLLVLIFHFFALGLLSIYTRRCSHRRHRGRLINPAMLSATYGGGDSLGLDMAAVESFPTFVYSDVKSHKNAPCPLECAVCLSEFRDEETLRLIPNCCHVFHPNCIDAWLCSHSTCPVCRANLMPKPRVTSSPPPSSSSLVVNISNQPDPDPVISDSNLISLINDDDQNITTITEPKSQQRNPFNFGEENGSIRSFRRFNSTGHFTVRPA</sequence>
<evidence type="ECO:0000256" key="9">
    <source>
        <dbReference type="SAM" id="Phobius"/>
    </source>
</evidence>
<keyword evidence="3" id="KW-0479">Metal-binding</keyword>
<dbReference type="SMART" id="SM00184">
    <property type="entry name" value="RING"/>
    <property type="match status" value="1"/>
</dbReference>
<dbReference type="PANTHER" id="PTHR14155:SF263">
    <property type="entry name" value="E3 UBIQUITIN-PROTEIN LIGASE ATL6"/>
    <property type="match status" value="1"/>
</dbReference>
<proteinExistence type="inferred from homology"/>
<evidence type="ECO:0000256" key="5">
    <source>
        <dbReference type="ARBA" id="ARBA00022786"/>
    </source>
</evidence>
<keyword evidence="9" id="KW-0812">Transmembrane</keyword>
<dbReference type="PROSITE" id="PS50089">
    <property type="entry name" value="ZF_RING_2"/>
    <property type="match status" value="1"/>
</dbReference>
<comment type="catalytic activity">
    <reaction evidence="1">
        <text>S-ubiquitinyl-[E2 ubiquitin-conjugating enzyme]-L-cysteine + [acceptor protein]-L-lysine = [E2 ubiquitin-conjugating enzyme]-L-cysteine + N(6)-ubiquitinyl-[acceptor protein]-L-lysine.</text>
        <dbReference type="EC" id="2.3.2.27"/>
    </reaction>
</comment>
<gene>
    <name evidence="12" type="ORF">PIB30_064634</name>
</gene>
<dbReference type="Gene3D" id="3.30.40.10">
    <property type="entry name" value="Zinc/RING finger domain, C3HC4 (zinc finger)"/>
    <property type="match status" value="1"/>
</dbReference>
<reference evidence="12 13" key="1">
    <citation type="journal article" date="2023" name="Plants (Basel)">
        <title>Bridging the Gap: Combining Genomics and Transcriptomics Approaches to Understand Stylosanthes scabra, an Orphan Legume from the Brazilian Caatinga.</title>
        <authorList>
            <person name="Ferreira-Neto J.R.C."/>
            <person name="da Silva M.D."/>
            <person name="Binneck E."/>
            <person name="de Melo N.F."/>
            <person name="da Silva R.H."/>
            <person name="de Melo A.L.T.M."/>
            <person name="Pandolfi V."/>
            <person name="Bustamante F.O."/>
            <person name="Brasileiro-Vidal A.C."/>
            <person name="Benko-Iseppon A.M."/>
        </authorList>
    </citation>
    <scope>NUCLEOTIDE SEQUENCE [LARGE SCALE GENOMIC DNA]</scope>
    <source>
        <tissue evidence="12">Leaves</tissue>
    </source>
</reference>
<dbReference type="Pfam" id="PF13639">
    <property type="entry name" value="zf-RING_2"/>
    <property type="match status" value="1"/>
</dbReference>
<dbReference type="CDD" id="cd16461">
    <property type="entry name" value="RING-H2_EL5-like"/>
    <property type="match status" value="1"/>
</dbReference>
<dbReference type="Proteomes" id="UP001341840">
    <property type="component" value="Unassembled WGS sequence"/>
</dbReference>
<evidence type="ECO:0000256" key="3">
    <source>
        <dbReference type="ARBA" id="ARBA00022723"/>
    </source>
</evidence>
<evidence type="ECO:0000256" key="10">
    <source>
        <dbReference type="SAM" id="SignalP"/>
    </source>
</evidence>
<evidence type="ECO:0000256" key="8">
    <source>
        <dbReference type="PROSITE-ProRule" id="PRU00175"/>
    </source>
</evidence>
<feature type="signal peptide" evidence="10">
    <location>
        <begin position="1"/>
        <end position="43"/>
    </location>
</feature>
<feature type="chain" id="PRO_5046591101" description="RING-type E3 ubiquitin transferase" evidence="10">
    <location>
        <begin position="44"/>
        <end position="270"/>
    </location>
</feature>
<organism evidence="12 13">
    <name type="scientific">Stylosanthes scabra</name>
    <dbReference type="NCBI Taxonomy" id="79078"/>
    <lineage>
        <taxon>Eukaryota</taxon>
        <taxon>Viridiplantae</taxon>
        <taxon>Streptophyta</taxon>
        <taxon>Embryophyta</taxon>
        <taxon>Tracheophyta</taxon>
        <taxon>Spermatophyta</taxon>
        <taxon>Magnoliopsida</taxon>
        <taxon>eudicotyledons</taxon>
        <taxon>Gunneridae</taxon>
        <taxon>Pentapetalae</taxon>
        <taxon>rosids</taxon>
        <taxon>fabids</taxon>
        <taxon>Fabales</taxon>
        <taxon>Fabaceae</taxon>
        <taxon>Papilionoideae</taxon>
        <taxon>50 kb inversion clade</taxon>
        <taxon>dalbergioids sensu lato</taxon>
        <taxon>Dalbergieae</taxon>
        <taxon>Pterocarpus clade</taxon>
        <taxon>Stylosanthes</taxon>
    </lineage>
</organism>
<evidence type="ECO:0000256" key="4">
    <source>
        <dbReference type="ARBA" id="ARBA00022771"/>
    </source>
</evidence>
<evidence type="ECO:0000259" key="11">
    <source>
        <dbReference type="PROSITE" id="PS50089"/>
    </source>
</evidence>
<dbReference type="PANTHER" id="PTHR14155">
    <property type="entry name" value="RING FINGER DOMAIN-CONTAINING"/>
    <property type="match status" value="1"/>
</dbReference>
<dbReference type="InterPro" id="IPR013083">
    <property type="entry name" value="Znf_RING/FYVE/PHD"/>
</dbReference>
<dbReference type="SUPFAM" id="SSF57850">
    <property type="entry name" value="RING/U-box"/>
    <property type="match status" value="1"/>
</dbReference>
<dbReference type="InterPro" id="IPR001841">
    <property type="entry name" value="Znf_RING"/>
</dbReference>
<dbReference type="InterPro" id="IPR053238">
    <property type="entry name" value="RING-H2_zinc_finger"/>
</dbReference>
<evidence type="ECO:0000256" key="7">
    <source>
        <dbReference type="ARBA" id="ARBA00024209"/>
    </source>
</evidence>
<protein>
    <recommendedName>
        <fullName evidence="2">RING-type E3 ubiquitin transferase</fullName>
        <ecNumber evidence="2">2.3.2.27</ecNumber>
    </recommendedName>
</protein>
<feature type="domain" description="RING-type" evidence="11">
    <location>
        <begin position="138"/>
        <end position="180"/>
    </location>
</feature>
<keyword evidence="5" id="KW-0833">Ubl conjugation pathway</keyword>
<evidence type="ECO:0000313" key="13">
    <source>
        <dbReference type="Proteomes" id="UP001341840"/>
    </source>
</evidence>
<evidence type="ECO:0000313" key="12">
    <source>
        <dbReference type="EMBL" id="MED6173971.1"/>
    </source>
</evidence>
<evidence type="ECO:0000256" key="6">
    <source>
        <dbReference type="ARBA" id="ARBA00022833"/>
    </source>
</evidence>
<keyword evidence="6" id="KW-0862">Zinc</keyword>
<dbReference type="EC" id="2.3.2.27" evidence="2"/>
<name>A0ABU6VK80_9FABA</name>
<feature type="transmembrane region" description="Helical" evidence="9">
    <location>
        <begin position="59"/>
        <end position="79"/>
    </location>
</feature>
<evidence type="ECO:0000256" key="2">
    <source>
        <dbReference type="ARBA" id="ARBA00012483"/>
    </source>
</evidence>
<keyword evidence="13" id="KW-1185">Reference proteome</keyword>
<accession>A0ABU6VK80</accession>
<dbReference type="EMBL" id="JASCZI010151667">
    <property type="protein sequence ID" value="MED6173971.1"/>
    <property type="molecule type" value="Genomic_DNA"/>
</dbReference>
<keyword evidence="9" id="KW-1133">Transmembrane helix</keyword>
<keyword evidence="4 8" id="KW-0863">Zinc-finger</keyword>
<comment type="caution">
    <text evidence="12">The sequence shown here is derived from an EMBL/GenBank/DDBJ whole genome shotgun (WGS) entry which is preliminary data.</text>
</comment>